<dbReference type="Pfam" id="PF01904">
    <property type="entry name" value="DUF72"/>
    <property type="match status" value="1"/>
</dbReference>
<protein>
    <submittedName>
        <fullName evidence="1">Uncharacterized conserved protein YecE, DUF72 family</fullName>
    </submittedName>
</protein>
<reference evidence="1 2" key="1">
    <citation type="submission" date="2016-10" db="EMBL/GenBank/DDBJ databases">
        <authorList>
            <person name="de Groot N.N."/>
        </authorList>
    </citation>
    <scope>NUCLEOTIDE SEQUENCE [LARGE SCALE GENOMIC DNA]</scope>
    <source>
        <strain evidence="2">P4-7,KCTC 19426,CECT 7604</strain>
    </source>
</reference>
<dbReference type="InterPro" id="IPR002763">
    <property type="entry name" value="DUF72"/>
</dbReference>
<dbReference type="PANTHER" id="PTHR30348">
    <property type="entry name" value="UNCHARACTERIZED PROTEIN YECE"/>
    <property type="match status" value="1"/>
</dbReference>
<dbReference type="PANTHER" id="PTHR30348:SF4">
    <property type="entry name" value="DUF72 DOMAIN-CONTAINING PROTEIN"/>
    <property type="match status" value="1"/>
</dbReference>
<gene>
    <name evidence="1" type="ORF">SAMN04515671_3561</name>
</gene>
<dbReference type="Proteomes" id="UP000198741">
    <property type="component" value="Chromosome I"/>
</dbReference>
<evidence type="ECO:0000313" key="2">
    <source>
        <dbReference type="Proteomes" id="UP000198741"/>
    </source>
</evidence>
<accession>A0A1H0RGF0</accession>
<dbReference type="SUPFAM" id="SSF117396">
    <property type="entry name" value="TM1631-like"/>
    <property type="match status" value="1"/>
</dbReference>
<dbReference type="RefSeq" id="WP_090478342.1">
    <property type="nucleotide sequence ID" value="NZ_LT629710.1"/>
</dbReference>
<dbReference type="InterPro" id="IPR036520">
    <property type="entry name" value="UPF0759_sf"/>
</dbReference>
<proteinExistence type="predicted"/>
<name>A0A1H0RGF0_9ACTN</name>
<dbReference type="OrthoDB" id="9780310at2"/>
<dbReference type="AlphaFoldDB" id="A0A1H0RGF0"/>
<dbReference type="EMBL" id="LT629710">
    <property type="protein sequence ID" value="SDP28643.1"/>
    <property type="molecule type" value="Genomic_DNA"/>
</dbReference>
<evidence type="ECO:0000313" key="1">
    <source>
        <dbReference type="EMBL" id="SDP28643.1"/>
    </source>
</evidence>
<sequence>MVRRGPTEFRIGTSGWRYPHWRNNFYPPGLAQKNELAYLAEHFNTVELNGSFYSLQRPSSYRRWRQETPDGFVFAVKGGKFITHNKKLRDVAPPLANFFASGPLALGERLGPFLWQLPPALRFDAERMEEFFELLPGDVGAAVELAAKAEERVISRFKAEPGAAPDLLGPDTALRHAIEVRHPSFEVESFYDLCRRFGIAIVLADSAGRFPVIDQSTAEFSYIRLHGSQQLYSSRYTDEEIRLWAERIGRASGSGTYYVYFDNDFESNAAFDARRLIQSLPSTSDVA</sequence>
<dbReference type="Gene3D" id="3.20.20.410">
    <property type="entry name" value="Protein of unknown function UPF0759"/>
    <property type="match status" value="1"/>
</dbReference>
<organism evidence="1 2">
    <name type="scientific">Nakamurella panacisegetis</name>
    <dbReference type="NCBI Taxonomy" id="1090615"/>
    <lineage>
        <taxon>Bacteria</taxon>
        <taxon>Bacillati</taxon>
        <taxon>Actinomycetota</taxon>
        <taxon>Actinomycetes</taxon>
        <taxon>Nakamurellales</taxon>
        <taxon>Nakamurellaceae</taxon>
        <taxon>Nakamurella</taxon>
    </lineage>
</organism>
<keyword evidence="2" id="KW-1185">Reference proteome</keyword>